<organism evidence="2 3">
    <name type="scientific">Halomarina ordinaria</name>
    <dbReference type="NCBI Taxonomy" id="3033939"/>
    <lineage>
        <taxon>Archaea</taxon>
        <taxon>Methanobacteriati</taxon>
        <taxon>Methanobacteriota</taxon>
        <taxon>Stenosarchaea group</taxon>
        <taxon>Halobacteria</taxon>
        <taxon>Halobacteriales</taxon>
        <taxon>Natronomonadaceae</taxon>
        <taxon>Halomarina</taxon>
    </lineage>
</organism>
<feature type="transmembrane region" description="Helical" evidence="1">
    <location>
        <begin position="227"/>
        <end position="243"/>
    </location>
</feature>
<dbReference type="RefSeq" id="WP_304447964.1">
    <property type="nucleotide sequence ID" value="NZ_JARRAH010000001.1"/>
</dbReference>
<reference evidence="2 3" key="1">
    <citation type="journal article" date="2019" name="Int. J. Syst. Evol. Microbiol.">
        <title>The Global Catalogue of Microorganisms (GCM) 10K type strain sequencing project: providing services to taxonomists for standard genome sequencing and annotation.</title>
        <authorList>
            <consortium name="The Broad Institute Genomics Platform"/>
            <consortium name="The Broad Institute Genome Sequencing Center for Infectious Disease"/>
            <person name="Wu L."/>
            <person name="Ma J."/>
        </authorList>
    </citation>
    <scope>NUCLEOTIDE SEQUENCE [LARGE SCALE GENOMIC DNA]</scope>
    <source>
        <strain evidence="2 3">PSRA2</strain>
    </source>
</reference>
<feature type="transmembrane region" description="Helical" evidence="1">
    <location>
        <begin position="173"/>
        <end position="191"/>
    </location>
</feature>
<gene>
    <name evidence="2" type="ORF">ACFQHK_07115</name>
</gene>
<keyword evidence="3" id="KW-1185">Reference proteome</keyword>
<dbReference type="EMBL" id="JBHSXM010000001">
    <property type="protein sequence ID" value="MFC6836275.1"/>
    <property type="molecule type" value="Genomic_DNA"/>
</dbReference>
<proteinExistence type="predicted"/>
<keyword evidence="1" id="KW-0472">Membrane</keyword>
<feature type="transmembrane region" description="Helical" evidence="1">
    <location>
        <begin position="197"/>
        <end position="215"/>
    </location>
</feature>
<feature type="transmembrane region" description="Helical" evidence="1">
    <location>
        <begin position="35"/>
        <end position="53"/>
    </location>
</feature>
<feature type="transmembrane region" description="Helical" evidence="1">
    <location>
        <begin position="110"/>
        <end position="134"/>
    </location>
</feature>
<dbReference type="Proteomes" id="UP001596406">
    <property type="component" value="Unassembled WGS sequence"/>
</dbReference>
<dbReference type="AlphaFoldDB" id="A0ABD5U705"/>
<keyword evidence="1" id="KW-1133">Transmembrane helix</keyword>
<comment type="caution">
    <text evidence="2">The sequence shown here is derived from an EMBL/GenBank/DDBJ whole genome shotgun (WGS) entry which is preliminary data.</text>
</comment>
<accession>A0ABD5U705</accession>
<evidence type="ECO:0000313" key="2">
    <source>
        <dbReference type="EMBL" id="MFC6836275.1"/>
    </source>
</evidence>
<feature type="transmembrane region" description="Helical" evidence="1">
    <location>
        <begin position="6"/>
        <end position="23"/>
    </location>
</feature>
<feature type="transmembrane region" description="Helical" evidence="1">
    <location>
        <begin position="140"/>
        <end position="161"/>
    </location>
</feature>
<protein>
    <submittedName>
        <fullName evidence="2">Uncharacterized protein</fullName>
    </submittedName>
</protein>
<name>A0ABD5U705_9EURY</name>
<evidence type="ECO:0000313" key="3">
    <source>
        <dbReference type="Proteomes" id="UP001596406"/>
    </source>
</evidence>
<feature type="transmembrane region" description="Helical" evidence="1">
    <location>
        <begin position="78"/>
        <end position="98"/>
    </location>
</feature>
<keyword evidence="1" id="KW-0812">Transmembrane</keyword>
<evidence type="ECO:0000256" key="1">
    <source>
        <dbReference type="SAM" id="Phobius"/>
    </source>
</evidence>
<sequence>MVTTTTAAGAFALGLAAVHVLAGRLGRLDPASRRATVSFAGGVSVAYVFALLLPEVNRAVLEAVESGSTVGSFFRRDVHVYLVVLLGFVVFYGVHALVATSNRDAEASDAATPVFVAHVVAFTGYNALVGYLLFHQEGPGLLELSFYAVALGMHFLVVDASFRRHHGTAYDRLGRWILAGAVLAGAAVGAVTPIDEATLSVLFAFLAGSVVFNSIREELPEPGRIRYLAFLVGTGVYSAVLLFA</sequence>